<keyword evidence="4" id="KW-1185">Reference proteome</keyword>
<feature type="domain" description="Metallo-beta-lactamase" evidence="2">
    <location>
        <begin position="120"/>
        <end position="315"/>
    </location>
</feature>
<name>A0ABV6V1N3_9ACTN</name>
<evidence type="ECO:0000313" key="3">
    <source>
        <dbReference type="EMBL" id="MFC1407593.1"/>
    </source>
</evidence>
<dbReference type="RefSeq" id="WP_030267228.1">
    <property type="nucleotide sequence ID" value="NZ_JBHEZZ010000052.1"/>
</dbReference>
<dbReference type="Proteomes" id="UP001592528">
    <property type="component" value="Unassembled WGS sequence"/>
</dbReference>
<dbReference type="Gene3D" id="3.60.15.10">
    <property type="entry name" value="Ribonuclease Z/Hydroxyacylglutathione hydrolase-like"/>
    <property type="match status" value="1"/>
</dbReference>
<dbReference type="EMBL" id="JBHEZZ010000052">
    <property type="protein sequence ID" value="MFC1407593.1"/>
    <property type="molecule type" value="Genomic_DNA"/>
</dbReference>
<organism evidence="3 4">
    <name type="scientific">Streptacidiphilus cavernicola</name>
    <dbReference type="NCBI Taxonomy" id="3342716"/>
    <lineage>
        <taxon>Bacteria</taxon>
        <taxon>Bacillati</taxon>
        <taxon>Actinomycetota</taxon>
        <taxon>Actinomycetes</taxon>
        <taxon>Kitasatosporales</taxon>
        <taxon>Streptomycetaceae</taxon>
        <taxon>Streptacidiphilus</taxon>
    </lineage>
</organism>
<protein>
    <submittedName>
        <fullName evidence="3">MBL fold metallo-hydrolase</fullName>
    </submittedName>
</protein>
<feature type="signal peptide" evidence="1">
    <location>
        <begin position="1"/>
        <end position="27"/>
    </location>
</feature>
<keyword evidence="1" id="KW-0732">Signal</keyword>
<gene>
    <name evidence="3" type="ORF">ACEZDJ_40605</name>
</gene>
<sequence>MGRTRKRTAGAALGAVALGAVGALAWAARDMPAAFGGDPTKGARGDRMRLSPRYRDGVFHNVHEAELSGGPDAAEGRKIFKEMFFGEERDTRRPSGPIPLVRDDIPKGESDGQLAVSWLGHSTALLEIEGKRILLDPVWSERCSPSPSVGPRRMHEPPVALGDLPRVDAVVISHDHYDHLDMRSVRELARTLPELRFVVPLGVGAHLERWGVGPERFDELDWEEEVDLGGVRVVSTSAQHFSGRGFSNDGTLWSSWAFIGAEQRAFYSGDTGYFDGFAETGEKYGPFDVSLVQIGAYSDHWRSVHMTPEEGVSTHLDVNRGSGDAGSGLLVPVHWCTFVLGLHPWSEPVERLCADADERGVRVAVPMPGERVEVARPPKLDHWWRTVA</sequence>
<dbReference type="InterPro" id="IPR036866">
    <property type="entry name" value="RibonucZ/Hydroxyglut_hydro"/>
</dbReference>
<evidence type="ECO:0000313" key="4">
    <source>
        <dbReference type="Proteomes" id="UP001592528"/>
    </source>
</evidence>
<dbReference type="PANTHER" id="PTHR15032">
    <property type="entry name" value="N-ACYL-PHOSPHATIDYLETHANOLAMINE-HYDROLYZING PHOSPHOLIPASE D"/>
    <property type="match status" value="1"/>
</dbReference>
<accession>A0ABV6V1N3</accession>
<dbReference type="SUPFAM" id="SSF56281">
    <property type="entry name" value="Metallo-hydrolase/oxidoreductase"/>
    <property type="match status" value="1"/>
</dbReference>
<feature type="chain" id="PRO_5047420255" evidence="1">
    <location>
        <begin position="28"/>
        <end position="388"/>
    </location>
</feature>
<proteinExistence type="predicted"/>
<comment type="caution">
    <text evidence="3">The sequence shown here is derived from an EMBL/GenBank/DDBJ whole genome shotgun (WGS) entry which is preliminary data.</text>
</comment>
<dbReference type="SMART" id="SM00849">
    <property type="entry name" value="Lactamase_B"/>
    <property type="match status" value="1"/>
</dbReference>
<dbReference type="Pfam" id="PF12706">
    <property type="entry name" value="Lactamase_B_2"/>
    <property type="match status" value="1"/>
</dbReference>
<evidence type="ECO:0000259" key="2">
    <source>
        <dbReference type="SMART" id="SM00849"/>
    </source>
</evidence>
<dbReference type="PANTHER" id="PTHR15032:SF4">
    <property type="entry name" value="N-ACYL-PHOSPHATIDYLETHANOLAMINE-HYDROLYZING PHOSPHOLIPASE D"/>
    <property type="match status" value="1"/>
</dbReference>
<dbReference type="InterPro" id="IPR001279">
    <property type="entry name" value="Metallo-B-lactamas"/>
</dbReference>
<evidence type="ECO:0000256" key="1">
    <source>
        <dbReference type="SAM" id="SignalP"/>
    </source>
</evidence>
<reference evidence="3 4" key="1">
    <citation type="submission" date="2024-09" db="EMBL/GenBank/DDBJ databases">
        <authorList>
            <person name="Lee S.D."/>
        </authorList>
    </citation>
    <scope>NUCLEOTIDE SEQUENCE [LARGE SCALE GENOMIC DNA]</scope>
    <source>
        <strain evidence="3 4">N1-5</strain>
    </source>
</reference>